<dbReference type="AlphaFoldDB" id="A0A1M4ZJ62"/>
<dbReference type="Proteomes" id="UP000184108">
    <property type="component" value="Unassembled WGS sequence"/>
</dbReference>
<dbReference type="RefSeq" id="WP_073172509.1">
    <property type="nucleotide sequence ID" value="NZ_FQVE01000002.1"/>
</dbReference>
<evidence type="ECO:0000313" key="1">
    <source>
        <dbReference type="EMBL" id="SHF18110.1"/>
    </source>
</evidence>
<evidence type="ECO:0000313" key="2">
    <source>
        <dbReference type="Proteomes" id="UP000184108"/>
    </source>
</evidence>
<name>A0A1M4ZJ62_9FLAO</name>
<dbReference type="EMBL" id="FQVE01000002">
    <property type="protein sequence ID" value="SHF18110.1"/>
    <property type="molecule type" value="Genomic_DNA"/>
</dbReference>
<gene>
    <name evidence="1" type="ORF">SAMN02787073_1615</name>
</gene>
<sequence>MAYKKKEIFDKAKEAIKKHKLFFIEDIVSFLPCDKTTFYRFFKVESNEYNELKEMLETNRVSLKVSMRSKWYKSNSPALQMALMKLIATPEELKILAIQYQEQKIENVMSAEEREHKIQELLKKLGK</sequence>
<reference evidence="2" key="1">
    <citation type="submission" date="2016-11" db="EMBL/GenBank/DDBJ databases">
        <authorList>
            <person name="Varghese N."/>
            <person name="Submissions S."/>
        </authorList>
    </citation>
    <scope>NUCLEOTIDE SEQUENCE [LARGE SCALE GENOMIC DNA]</scope>
    <source>
        <strain evidence="2">YR203</strain>
    </source>
</reference>
<organism evidence="1 2">
    <name type="scientific">Chryseobacterium vrystaatense</name>
    <dbReference type="NCBI Taxonomy" id="307480"/>
    <lineage>
        <taxon>Bacteria</taxon>
        <taxon>Pseudomonadati</taxon>
        <taxon>Bacteroidota</taxon>
        <taxon>Flavobacteriia</taxon>
        <taxon>Flavobacteriales</taxon>
        <taxon>Weeksellaceae</taxon>
        <taxon>Chryseobacterium group</taxon>
        <taxon>Chryseobacterium</taxon>
    </lineage>
</organism>
<proteinExistence type="predicted"/>
<accession>A0A1M4ZJ62</accession>
<protein>
    <submittedName>
        <fullName evidence="1">Uncharacterized protein</fullName>
    </submittedName>
</protein>